<evidence type="ECO:0000313" key="3">
    <source>
        <dbReference type="Proteomes" id="UP000831963"/>
    </source>
</evidence>
<dbReference type="Proteomes" id="UP000831963">
    <property type="component" value="Chromosome"/>
</dbReference>
<evidence type="ECO:0000256" key="1">
    <source>
        <dbReference type="SAM" id="Phobius"/>
    </source>
</evidence>
<feature type="transmembrane region" description="Helical" evidence="1">
    <location>
        <begin position="194"/>
        <end position="214"/>
    </location>
</feature>
<sequence>MTAPALTPPRAAVPHQVDTRYRLTFVRALRGEWIKLTTVRSTWWSIAIAAALTIGIAVLFASAVDMPGFEPIQAVVSPIQFTMLLAGILGAISVTGEYSTGMIRSTLTANPGRGSVLAAKSVVLAVFLFVSSLIIFGITAAAVSAVVAGRDQGIDWSDFDLSFGPILTASLSMAVFALIGVAFGFILRSGAGAIAATVGLLFVLPIVASMFSIAGEAWKWVSDAGMYLPSSAAQSLILSGGPLETPVAYLTLGAWVVATLLTAWGVLRTRDA</sequence>
<dbReference type="RefSeq" id="WP_247957296.1">
    <property type="nucleotide sequence ID" value="NZ_CP078077.1"/>
</dbReference>
<dbReference type="Pfam" id="PF12730">
    <property type="entry name" value="ABC2_membrane_4"/>
    <property type="match status" value="1"/>
</dbReference>
<feature type="transmembrane region" description="Helical" evidence="1">
    <location>
        <begin position="75"/>
        <end position="96"/>
    </location>
</feature>
<proteinExistence type="predicted"/>
<dbReference type="PANTHER" id="PTHR37305:SF1">
    <property type="entry name" value="MEMBRANE PROTEIN"/>
    <property type="match status" value="1"/>
</dbReference>
<keyword evidence="3" id="KW-1185">Reference proteome</keyword>
<name>A0ABY4IRL1_9MICO</name>
<reference evidence="2 3" key="1">
    <citation type="submission" date="2021-06" db="EMBL/GenBank/DDBJ databases">
        <title>Genome-based taxonomic framework of Microbacterium strains isolated from marine environment, the description of four new species and reclassification of four preexisting species.</title>
        <authorList>
            <person name="Lee S.D."/>
            <person name="Kim S.-M."/>
            <person name="Byeon Y.-S."/>
            <person name="Yang H.L."/>
            <person name="Kim I.S."/>
        </authorList>
    </citation>
    <scope>NUCLEOTIDE SEQUENCE [LARGE SCALE GENOMIC DNA]</scope>
    <source>
        <strain evidence="2 3">SSW1-36</strain>
    </source>
</reference>
<keyword evidence="1" id="KW-1133">Transmembrane helix</keyword>
<accession>A0ABY4IRL1</accession>
<keyword evidence="1" id="KW-0812">Transmembrane</keyword>
<organism evidence="2 3">
    <name type="scientific">Microbacterium galbinum</name>
    <dbReference type="NCBI Taxonomy" id="2851646"/>
    <lineage>
        <taxon>Bacteria</taxon>
        <taxon>Bacillati</taxon>
        <taxon>Actinomycetota</taxon>
        <taxon>Actinomycetes</taxon>
        <taxon>Micrococcales</taxon>
        <taxon>Microbacteriaceae</taxon>
        <taxon>Microbacterium</taxon>
    </lineage>
</organism>
<feature type="transmembrane region" description="Helical" evidence="1">
    <location>
        <begin position="166"/>
        <end position="187"/>
    </location>
</feature>
<evidence type="ECO:0000313" key="2">
    <source>
        <dbReference type="EMBL" id="UPL14198.1"/>
    </source>
</evidence>
<feature type="transmembrane region" description="Helical" evidence="1">
    <location>
        <begin position="247"/>
        <end position="267"/>
    </location>
</feature>
<feature type="transmembrane region" description="Helical" evidence="1">
    <location>
        <begin position="43"/>
        <end position="63"/>
    </location>
</feature>
<keyword evidence="1" id="KW-0472">Membrane</keyword>
<protein>
    <submittedName>
        <fullName evidence="2">ABC transporter permease</fullName>
    </submittedName>
</protein>
<gene>
    <name evidence="2" type="ORF">KV396_06800</name>
</gene>
<feature type="transmembrane region" description="Helical" evidence="1">
    <location>
        <begin position="117"/>
        <end position="146"/>
    </location>
</feature>
<dbReference type="EMBL" id="CP078077">
    <property type="protein sequence ID" value="UPL14198.1"/>
    <property type="molecule type" value="Genomic_DNA"/>
</dbReference>
<dbReference type="PANTHER" id="PTHR37305">
    <property type="entry name" value="INTEGRAL MEMBRANE PROTEIN-RELATED"/>
    <property type="match status" value="1"/>
</dbReference>